<proteinExistence type="inferred from homology"/>
<dbReference type="EMBL" id="JBHLYR010000058">
    <property type="protein sequence ID" value="MFB9993874.1"/>
    <property type="molecule type" value="Genomic_DNA"/>
</dbReference>
<dbReference type="InterPro" id="IPR006094">
    <property type="entry name" value="Oxid_FAD_bind_N"/>
</dbReference>
<dbReference type="Gene3D" id="3.30.465.10">
    <property type="match status" value="1"/>
</dbReference>
<comment type="similarity">
    <text evidence="2">Belongs to the oxygen-dependent FAD-linked oxidoreductase family.</text>
</comment>
<dbReference type="Gene3D" id="3.40.462.20">
    <property type="match status" value="1"/>
</dbReference>
<evidence type="ECO:0000256" key="4">
    <source>
        <dbReference type="ARBA" id="ARBA00022827"/>
    </source>
</evidence>
<dbReference type="InterPro" id="IPR036318">
    <property type="entry name" value="FAD-bd_PCMH-like_sf"/>
</dbReference>
<comment type="caution">
    <text evidence="7">The sequence shown here is derived from an EMBL/GenBank/DDBJ whole genome shotgun (WGS) entry which is preliminary data.</text>
</comment>
<protein>
    <submittedName>
        <fullName evidence="7">FAD-binding oxidoreductase</fullName>
    </submittedName>
</protein>
<dbReference type="InterPro" id="IPR016166">
    <property type="entry name" value="FAD-bd_PCMH"/>
</dbReference>
<dbReference type="Gene3D" id="3.30.43.10">
    <property type="entry name" value="Uridine Diphospho-n-acetylenolpyruvylglucosamine Reductase, domain 2"/>
    <property type="match status" value="1"/>
</dbReference>
<feature type="domain" description="FAD-binding PCMH-type" evidence="6">
    <location>
        <begin position="30"/>
        <end position="204"/>
    </location>
</feature>
<dbReference type="InterPro" id="IPR050416">
    <property type="entry name" value="FAD-linked_Oxidoreductase"/>
</dbReference>
<comment type="cofactor">
    <cofactor evidence="1">
        <name>FAD</name>
        <dbReference type="ChEBI" id="CHEBI:57692"/>
    </cofactor>
</comment>
<dbReference type="InterPro" id="IPR016167">
    <property type="entry name" value="FAD-bd_PCMH_sub1"/>
</dbReference>
<keyword evidence="5" id="KW-0560">Oxidoreductase</keyword>
<evidence type="ECO:0000256" key="3">
    <source>
        <dbReference type="ARBA" id="ARBA00022630"/>
    </source>
</evidence>
<evidence type="ECO:0000313" key="7">
    <source>
        <dbReference type="EMBL" id="MFB9993874.1"/>
    </source>
</evidence>
<keyword evidence="3" id="KW-0285">Flavoprotein</keyword>
<dbReference type="PANTHER" id="PTHR42973">
    <property type="entry name" value="BINDING OXIDOREDUCTASE, PUTATIVE (AFU_ORTHOLOGUE AFUA_1G17690)-RELATED"/>
    <property type="match status" value="1"/>
</dbReference>
<dbReference type="RefSeq" id="WP_380013565.1">
    <property type="nucleotide sequence ID" value="NZ_JBHLYR010000058.1"/>
</dbReference>
<reference evidence="7 8" key="1">
    <citation type="submission" date="2024-09" db="EMBL/GenBank/DDBJ databases">
        <authorList>
            <person name="Sun Q."/>
            <person name="Mori K."/>
        </authorList>
    </citation>
    <scope>NUCLEOTIDE SEQUENCE [LARGE SCALE GENOMIC DNA]</scope>
    <source>
        <strain evidence="7 8">JCM 13503</strain>
    </source>
</reference>
<evidence type="ECO:0000256" key="1">
    <source>
        <dbReference type="ARBA" id="ARBA00001974"/>
    </source>
</evidence>
<evidence type="ECO:0000259" key="6">
    <source>
        <dbReference type="PROSITE" id="PS51387"/>
    </source>
</evidence>
<gene>
    <name evidence="7" type="ORF">ACFFLM_18110</name>
</gene>
<dbReference type="SUPFAM" id="SSF56176">
    <property type="entry name" value="FAD-binding/transporter-associated domain-like"/>
    <property type="match status" value="1"/>
</dbReference>
<keyword evidence="8" id="KW-1185">Reference proteome</keyword>
<accession>A0ABV6B291</accession>
<dbReference type="Pfam" id="PF01565">
    <property type="entry name" value="FAD_binding_4"/>
    <property type="match status" value="1"/>
</dbReference>
<organism evidence="7 8">
    <name type="scientific">Deinococcus oregonensis</name>
    <dbReference type="NCBI Taxonomy" id="1805970"/>
    <lineage>
        <taxon>Bacteria</taxon>
        <taxon>Thermotogati</taxon>
        <taxon>Deinococcota</taxon>
        <taxon>Deinococci</taxon>
        <taxon>Deinococcales</taxon>
        <taxon>Deinococcaceae</taxon>
        <taxon>Deinococcus</taxon>
    </lineage>
</organism>
<evidence type="ECO:0000256" key="5">
    <source>
        <dbReference type="ARBA" id="ARBA00023002"/>
    </source>
</evidence>
<evidence type="ECO:0000313" key="8">
    <source>
        <dbReference type="Proteomes" id="UP001589733"/>
    </source>
</evidence>
<dbReference type="InterPro" id="IPR016169">
    <property type="entry name" value="FAD-bd_PCMH_sub2"/>
</dbReference>
<keyword evidence="4" id="KW-0274">FAD</keyword>
<dbReference type="PANTHER" id="PTHR42973:SF39">
    <property type="entry name" value="FAD-BINDING PCMH-TYPE DOMAIN-CONTAINING PROTEIN"/>
    <property type="match status" value="1"/>
</dbReference>
<evidence type="ECO:0000256" key="2">
    <source>
        <dbReference type="ARBA" id="ARBA00005466"/>
    </source>
</evidence>
<name>A0ABV6B291_9DEIO</name>
<sequence length="291" mass="31561">MNTSLLAPAALLELRRTLSGQLSTADQPVYEHLRKVWNAAVDVSPSLIVQADAAHAVRFARAQNLRLAVRSGCHRLWHRGRRVLVDLSKMKGVDLGPETHHVRLESGLTWGEVAALMHPNGLALTAGNVATVGVGGMTQGGGIGWMIRRHGLTIDRLKAVELITVGGQIVRASLSEHPELFWGVRSSGATFRILTALEFEAHEGGMVYGGLLAFDGPNPAGLLAEYTPLSLEAPEDLTTEAMLMLAPPMPFLPPRRWAVRCCWFWPVSAAPSGRAKLRSGHCAAWAPRWLT</sequence>
<dbReference type="Proteomes" id="UP001589733">
    <property type="component" value="Unassembled WGS sequence"/>
</dbReference>
<dbReference type="PROSITE" id="PS51387">
    <property type="entry name" value="FAD_PCMH"/>
    <property type="match status" value="1"/>
</dbReference>